<dbReference type="RefSeq" id="XP_020063668.1">
    <property type="nucleotide sequence ID" value="XM_020207913.1"/>
</dbReference>
<dbReference type="EMBL" id="KV453913">
    <property type="protein sequence ID" value="ODV78546.1"/>
    <property type="molecule type" value="Genomic_DNA"/>
</dbReference>
<name>A0A1E4SGE1_9ASCO</name>
<evidence type="ECO:0000313" key="1">
    <source>
        <dbReference type="EMBL" id="ODV78546.1"/>
    </source>
</evidence>
<sequence length="135" mass="15964">MDWFRLILLQRKLFRCLKKCWKVEVLCPKHSRVRKTYRKVLYFQHVGQHVARATVQNNIQANGPFFLASYVPISSRLRGTTHIVLLPKSSHASTPIHIIEERTIRKDSMLTRHASFDSRILLLYMNRVKTRADTY</sequence>
<dbReference type="GeneID" id="30982050"/>
<gene>
    <name evidence="1" type="ORF">CANTADRAFT_268619</name>
</gene>
<dbReference type="AlphaFoldDB" id="A0A1E4SGE1"/>
<proteinExistence type="predicted"/>
<dbReference type="Proteomes" id="UP000094285">
    <property type="component" value="Unassembled WGS sequence"/>
</dbReference>
<evidence type="ECO:0000313" key="2">
    <source>
        <dbReference type="Proteomes" id="UP000094285"/>
    </source>
</evidence>
<accession>A0A1E4SGE1</accession>
<keyword evidence="2" id="KW-1185">Reference proteome</keyword>
<reference evidence="2" key="1">
    <citation type="submission" date="2016-05" db="EMBL/GenBank/DDBJ databases">
        <title>Comparative genomics of biotechnologically important yeasts.</title>
        <authorList>
            <consortium name="DOE Joint Genome Institute"/>
            <person name="Riley R."/>
            <person name="Haridas S."/>
            <person name="Wolfe K.H."/>
            <person name="Lopes M.R."/>
            <person name="Hittinger C.T."/>
            <person name="Goker M."/>
            <person name="Salamov A."/>
            <person name="Wisecaver J."/>
            <person name="Long T.M."/>
            <person name="Aerts A.L."/>
            <person name="Barry K."/>
            <person name="Choi C."/>
            <person name="Clum A."/>
            <person name="Coughlan A.Y."/>
            <person name="Deshpande S."/>
            <person name="Douglass A.P."/>
            <person name="Hanson S.J."/>
            <person name="Klenk H.-P."/>
            <person name="Labutti K."/>
            <person name="Lapidus A."/>
            <person name="Lindquist E."/>
            <person name="Lipzen A."/>
            <person name="Meier-Kolthoff J.P."/>
            <person name="Ohm R.A."/>
            <person name="Otillar R.P."/>
            <person name="Pangilinan J."/>
            <person name="Peng Y."/>
            <person name="Rokas A."/>
            <person name="Rosa C.A."/>
            <person name="Scheuner C."/>
            <person name="Sibirny A.A."/>
            <person name="Slot J.C."/>
            <person name="Stielow J.B."/>
            <person name="Sun H."/>
            <person name="Kurtzman C.P."/>
            <person name="Blackwell M."/>
            <person name="Grigoriev I.V."/>
            <person name="Jeffries T.W."/>
        </authorList>
    </citation>
    <scope>NUCLEOTIDE SEQUENCE [LARGE SCALE GENOMIC DNA]</scope>
    <source>
        <strain evidence="2">NRRL Y-17324</strain>
    </source>
</reference>
<organism evidence="1 2">
    <name type="scientific">Suhomyces tanzawaensis NRRL Y-17324</name>
    <dbReference type="NCBI Taxonomy" id="984487"/>
    <lineage>
        <taxon>Eukaryota</taxon>
        <taxon>Fungi</taxon>
        <taxon>Dikarya</taxon>
        <taxon>Ascomycota</taxon>
        <taxon>Saccharomycotina</taxon>
        <taxon>Pichiomycetes</taxon>
        <taxon>Debaryomycetaceae</taxon>
        <taxon>Suhomyces</taxon>
    </lineage>
</organism>
<protein>
    <submittedName>
        <fullName evidence="1">Uncharacterized protein</fullName>
    </submittedName>
</protein>